<dbReference type="InterPro" id="IPR011006">
    <property type="entry name" value="CheY-like_superfamily"/>
</dbReference>
<dbReference type="InterPro" id="IPR013656">
    <property type="entry name" value="PAS_4"/>
</dbReference>
<feature type="domain" description="Response regulatory" evidence="7">
    <location>
        <begin position="874"/>
        <end position="992"/>
    </location>
</feature>
<dbReference type="NCBIfam" id="TIGR00229">
    <property type="entry name" value="sensory_box"/>
    <property type="match status" value="1"/>
</dbReference>
<dbReference type="SMART" id="SM00388">
    <property type="entry name" value="HisKA"/>
    <property type="match status" value="1"/>
</dbReference>
<feature type="domain" description="PAC" evidence="8">
    <location>
        <begin position="440"/>
        <end position="491"/>
    </location>
</feature>
<dbReference type="InterPro" id="IPR000700">
    <property type="entry name" value="PAS-assoc_C"/>
</dbReference>
<organism evidence="9 10">
    <name type="scientific">Hymenobacter canadensis</name>
    <dbReference type="NCBI Taxonomy" id="2999067"/>
    <lineage>
        <taxon>Bacteria</taxon>
        <taxon>Pseudomonadati</taxon>
        <taxon>Bacteroidota</taxon>
        <taxon>Cytophagia</taxon>
        <taxon>Cytophagales</taxon>
        <taxon>Hymenobacteraceae</taxon>
        <taxon>Hymenobacter</taxon>
    </lineage>
</organism>
<feature type="modified residue" description="4-aspartylphosphate" evidence="5">
    <location>
        <position position="923"/>
    </location>
</feature>
<dbReference type="CDD" id="cd00082">
    <property type="entry name" value="HisKA"/>
    <property type="match status" value="1"/>
</dbReference>
<dbReference type="Pfam" id="PF00072">
    <property type="entry name" value="Response_reg"/>
    <property type="match status" value="1"/>
</dbReference>
<dbReference type="Gene3D" id="3.40.50.2300">
    <property type="match status" value="1"/>
</dbReference>
<dbReference type="InterPro" id="IPR036890">
    <property type="entry name" value="HATPase_C_sf"/>
</dbReference>
<dbReference type="SMART" id="SM00091">
    <property type="entry name" value="PAS"/>
    <property type="match status" value="4"/>
</dbReference>
<feature type="domain" description="PAC" evidence="8">
    <location>
        <begin position="308"/>
        <end position="359"/>
    </location>
</feature>
<dbReference type="SUPFAM" id="SSF55785">
    <property type="entry name" value="PYP-like sensor domain (PAS domain)"/>
    <property type="match status" value="3"/>
</dbReference>
<dbReference type="RefSeq" id="WP_269561111.1">
    <property type="nucleotide sequence ID" value="NZ_CP114767.1"/>
</dbReference>
<dbReference type="PROSITE" id="PS50113">
    <property type="entry name" value="PAC"/>
    <property type="match status" value="2"/>
</dbReference>
<dbReference type="Pfam" id="PF02518">
    <property type="entry name" value="HATPase_c"/>
    <property type="match status" value="1"/>
</dbReference>
<protein>
    <recommendedName>
        <fullName evidence="2">histidine kinase</fullName>
        <ecNumber evidence="2">2.7.13.3</ecNumber>
    </recommendedName>
</protein>
<evidence type="ECO:0000259" key="7">
    <source>
        <dbReference type="PROSITE" id="PS50110"/>
    </source>
</evidence>
<accession>A0ABY7LU96</accession>
<dbReference type="Gene3D" id="3.30.450.20">
    <property type="entry name" value="PAS domain"/>
    <property type="match status" value="3"/>
</dbReference>
<dbReference type="EMBL" id="CP114767">
    <property type="protein sequence ID" value="WBA43066.1"/>
    <property type="molecule type" value="Genomic_DNA"/>
</dbReference>
<dbReference type="CDD" id="cd17546">
    <property type="entry name" value="REC_hyHK_CKI1_RcsC-like"/>
    <property type="match status" value="1"/>
</dbReference>
<evidence type="ECO:0000256" key="3">
    <source>
        <dbReference type="ARBA" id="ARBA00022553"/>
    </source>
</evidence>
<keyword evidence="4" id="KW-0902">Two-component regulatory system</keyword>
<dbReference type="InterPro" id="IPR035965">
    <property type="entry name" value="PAS-like_dom_sf"/>
</dbReference>
<keyword evidence="10" id="KW-1185">Reference proteome</keyword>
<dbReference type="PANTHER" id="PTHR45339:SF1">
    <property type="entry name" value="HYBRID SIGNAL TRANSDUCTION HISTIDINE KINASE J"/>
    <property type="match status" value="1"/>
</dbReference>
<evidence type="ECO:0000256" key="4">
    <source>
        <dbReference type="ARBA" id="ARBA00023012"/>
    </source>
</evidence>
<sequence>MLAFDLPNLHQFAALLPDGLLLLAPDGTIRIINAAYSALWPVPHDPMAWHGRPIAELVAATGTLLANPAGGWGNLTAPAAAPWQLPLQSGRVLELSSARLPEPAAGWLVRAREVTAECQLQAPLQDLASIAEQSPNLVLRFSSQGHLTYANEIARQFRHGLEPAEWHALQDQLRQLATASLRPAGPCEAGLSGGGRHFRLVARPRPALGYTTLYLNDITEQHQAERYLTQQQAFYNSILNELPGDIAVIGPDRRYQYANPAAIRDPAIRAWIVGKTDAEYCVYRNAPMERAEFRRSLFDQALATRTAVEFEEAIPHAGGTSYFLRRLQPVFRPDGALDFIIGYGMNITDRRLAQEKLRESDQLLREQQAFQQLVLDVIPTAVYVREQGQTTFANRAMQELIAQTHGLAELVRQHPDGPEARAVAEYSRSDAEVLATGREVQAEDSLTLDTGEVRWFQTVKYPFPRPDGQVLVLGASTDVTASKRARLQLERSEKRYRDLQYYAQALIYTHNLDGCLLTANPACARLMGCTVAELTAAPLTQVLPLRLAREVPHYLGELAREGEFRGVLQVNAGPGRRRFVLCHSHVVHAPDEAPYVIGYGQDITDLILAEQEMRRAKNAAETAAQARTTFLANMSHEIRTPLNGVLGMAALLARTGLSGEQREQLAVIQASGQHLLGVINDVLDVAKITAGKLELEFTPFNLSESVQQTLEPLARQAADKGLAFSLDLPTASPWVLGDPFRLNQILLNLAGNALKFTPAGSVRVACQLLAHTPQSLTLAFSVCDTGIGIPPDKLAHIFDSFTQANADTTRQFGGTGLGLSISQALVREFGGQLTVDSLPGQGSTFAFQISLPVAAAPAHAADLYLDEEPLLGLRVLLVEDNTINRLVAREMVVSWGGVVDEDPDGPAAVALFEQHEYDVVLMDIQLPGMSGLEVTARFRQYLDARRARTPILALTANAYVSDMQQYLAAGMNDCLAKPFDETELCRKLQALRPTPPAPV</sequence>
<dbReference type="SMART" id="SM00448">
    <property type="entry name" value="REC"/>
    <property type="match status" value="1"/>
</dbReference>
<evidence type="ECO:0000259" key="6">
    <source>
        <dbReference type="PROSITE" id="PS50109"/>
    </source>
</evidence>
<dbReference type="CDD" id="cd16922">
    <property type="entry name" value="HATPase_EvgS-ArcB-TorS-like"/>
    <property type="match status" value="1"/>
</dbReference>
<comment type="catalytic activity">
    <reaction evidence="1">
        <text>ATP + protein L-histidine = ADP + protein N-phospho-L-histidine.</text>
        <dbReference type="EC" id="2.7.13.3"/>
    </reaction>
</comment>
<dbReference type="SUPFAM" id="SSF47384">
    <property type="entry name" value="Homodimeric domain of signal transducing histidine kinase"/>
    <property type="match status" value="1"/>
</dbReference>
<name>A0ABY7LU96_9BACT</name>
<evidence type="ECO:0000313" key="9">
    <source>
        <dbReference type="EMBL" id="WBA43066.1"/>
    </source>
</evidence>
<dbReference type="InterPro" id="IPR005467">
    <property type="entry name" value="His_kinase_dom"/>
</dbReference>
<dbReference type="InterPro" id="IPR003661">
    <property type="entry name" value="HisK_dim/P_dom"/>
</dbReference>
<dbReference type="SMART" id="SM00387">
    <property type="entry name" value="HATPase_c"/>
    <property type="match status" value="1"/>
</dbReference>
<proteinExistence type="predicted"/>
<dbReference type="InterPro" id="IPR036097">
    <property type="entry name" value="HisK_dim/P_sf"/>
</dbReference>
<dbReference type="InterPro" id="IPR000014">
    <property type="entry name" value="PAS"/>
</dbReference>
<dbReference type="SUPFAM" id="SSF55874">
    <property type="entry name" value="ATPase domain of HSP90 chaperone/DNA topoisomerase II/histidine kinase"/>
    <property type="match status" value="1"/>
</dbReference>
<dbReference type="PRINTS" id="PR00344">
    <property type="entry name" value="BCTRLSENSOR"/>
</dbReference>
<dbReference type="InterPro" id="IPR001789">
    <property type="entry name" value="Sig_transdc_resp-reg_receiver"/>
</dbReference>
<evidence type="ECO:0000313" key="10">
    <source>
        <dbReference type="Proteomes" id="UP001211005"/>
    </source>
</evidence>
<dbReference type="SUPFAM" id="SSF52172">
    <property type="entry name" value="CheY-like"/>
    <property type="match status" value="1"/>
</dbReference>
<dbReference type="Gene3D" id="1.10.287.130">
    <property type="match status" value="1"/>
</dbReference>
<evidence type="ECO:0000256" key="2">
    <source>
        <dbReference type="ARBA" id="ARBA00012438"/>
    </source>
</evidence>
<reference evidence="9 10" key="1">
    <citation type="submission" date="2022-12" db="EMBL/GenBank/DDBJ databases">
        <title>Hymenobacter canadensis sp. nov. isolated from lake water of the Cambridge Bay, Canada.</title>
        <authorList>
            <person name="Kim W.H."/>
            <person name="Lee Y.M."/>
        </authorList>
    </citation>
    <scope>NUCLEOTIDE SEQUENCE [LARGE SCALE GENOMIC DNA]</scope>
    <source>
        <strain evidence="9 10">PAMC 29467</strain>
    </source>
</reference>
<dbReference type="EC" id="2.7.13.3" evidence="2"/>
<dbReference type="PROSITE" id="PS50110">
    <property type="entry name" value="RESPONSE_REGULATORY"/>
    <property type="match status" value="1"/>
</dbReference>
<dbReference type="Pfam" id="PF00512">
    <property type="entry name" value="HisKA"/>
    <property type="match status" value="1"/>
</dbReference>
<feature type="domain" description="Histidine kinase" evidence="6">
    <location>
        <begin position="633"/>
        <end position="853"/>
    </location>
</feature>
<evidence type="ECO:0000256" key="1">
    <source>
        <dbReference type="ARBA" id="ARBA00000085"/>
    </source>
</evidence>
<dbReference type="PROSITE" id="PS50109">
    <property type="entry name" value="HIS_KIN"/>
    <property type="match status" value="1"/>
</dbReference>
<dbReference type="Pfam" id="PF08448">
    <property type="entry name" value="PAS_4"/>
    <property type="match status" value="3"/>
</dbReference>
<gene>
    <name evidence="9" type="ORF">O3303_05740</name>
</gene>
<evidence type="ECO:0000259" key="8">
    <source>
        <dbReference type="PROSITE" id="PS50113"/>
    </source>
</evidence>
<dbReference type="Proteomes" id="UP001211005">
    <property type="component" value="Chromosome"/>
</dbReference>
<dbReference type="InterPro" id="IPR004358">
    <property type="entry name" value="Sig_transdc_His_kin-like_C"/>
</dbReference>
<dbReference type="PANTHER" id="PTHR45339">
    <property type="entry name" value="HYBRID SIGNAL TRANSDUCTION HISTIDINE KINASE J"/>
    <property type="match status" value="1"/>
</dbReference>
<dbReference type="Gene3D" id="3.30.565.10">
    <property type="entry name" value="Histidine kinase-like ATPase, C-terminal domain"/>
    <property type="match status" value="1"/>
</dbReference>
<dbReference type="InterPro" id="IPR003594">
    <property type="entry name" value="HATPase_dom"/>
</dbReference>
<keyword evidence="3 5" id="KW-0597">Phosphoprotein</keyword>
<evidence type="ECO:0000256" key="5">
    <source>
        <dbReference type="PROSITE-ProRule" id="PRU00169"/>
    </source>
</evidence>